<evidence type="ECO:0000259" key="3">
    <source>
        <dbReference type="Pfam" id="PF03713"/>
    </source>
</evidence>
<comment type="caution">
    <text evidence="4">The sequence shown here is derived from an EMBL/GenBank/DDBJ whole genome shotgun (WGS) entry which is preliminary data.</text>
</comment>
<dbReference type="PANTHER" id="PTHR36933:SF1">
    <property type="entry name" value="SLL0788 PROTEIN"/>
    <property type="match status" value="1"/>
</dbReference>
<feature type="region of interest" description="Disordered" evidence="1">
    <location>
        <begin position="26"/>
        <end position="46"/>
    </location>
</feature>
<evidence type="ECO:0000256" key="1">
    <source>
        <dbReference type="SAM" id="MobiDB-lite"/>
    </source>
</evidence>
<accession>A0A8I0SMV0</accession>
<dbReference type="InterPro" id="IPR012347">
    <property type="entry name" value="Ferritin-like"/>
</dbReference>
<keyword evidence="2" id="KW-0732">Signal</keyword>
<gene>
    <name evidence="4" type="ORF">ITJ42_15650</name>
</gene>
<dbReference type="PANTHER" id="PTHR36933">
    <property type="entry name" value="SLL0788 PROTEIN"/>
    <property type="match status" value="1"/>
</dbReference>
<keyword evidence="5" id="KW-1185">Reference proteome</keyword>
<dbReference type="EMBL" id="JADKRP010000006">
    <property type="protein sequence ID" value="MBF4632654.1"/>
    <property type="molecule type" value="Genomic_DNA"/>
</dbReference>
<reference evidence="4 5" key="1">
    <citation type="submission" date="2020-10" db="EMBL/GenBank/DDBJ databases">
        <title>Draft genome sequences of plant-associated actinobacteria.</title>
        <authorList>
            <person name="Tarlachkov S.V."/>
            <person name="Starodumova I.P."/>
            <person name="Dorofeeva L.V."/>
            <person name="Prisyazhnaya N.V."/>
            <person name="Roubtsova T.V."/>
            <person name="Chizhov V.N."/>
            <person name="Nadler S.A."/>
            <person name="Subbotin S.A."/>
            <person name="Evtushenko L.I."/>
        </authorList>
    </citation>
    <scope>NUCLEOTIDE SEQUENCE [LARGE SCALE GENOMIC DNA]</scope>
    <source>
        <strain evidence="4 5">VKM Ac-2886</strain>
    </source>
</reference>
<name>A0A8I0SMV0_9MICO</name>
<feature type="signal peptide" evidence="2">
    <location>
        <begin position="1"/>
        <end position="25"/>
    </location>
</feature>
<dbReference type="Gene3D" id="1.20.1260.10">
    <property type="match status" value="1"/>
</dbReference>
<dbReference type="PROSITE" id="PS51257">
    <property type="entry name" value="PROKAR_LIPOPROTEIN"/>
    <property type="match status" value="1"/>
</dbReference>
<dbReference type="Pfam" id="PF03713">
    <property type="entry name" value="DUF305"/>
    <property type="match status" value="1"/>
</dbReference>
<feature type="domain" description="DUF305" evidence="3">
    <location>
        <begin position="51"/>
        <end position="191"/>
    </location>
</feature>
<sequence>MKNTTPLLRAGIALAAALTLTGCAASDPGATPEASTSAEVESGSNNVNEADEMFVQMMRPHHEQAIEMSDMLLAKTGISDEITALATEIKEAQVPEIEQLSAWSDEWGIEEMSGMDHSMDGMMSDSDMQDLDAAEGTEAEQLFLTQMIEHHTGAIEMAQTEIEDGQNPDAIEMAEGIVATQEDEISRMRALQTS</sequence>
<protein>
    <submittedName>
        <fullName evidence="4">DUF305 domain-containing protein</fullName>
    </submittedName>
</protein>
<evidence type="ECO:0000256" key="2">
    <source>
        <dbReference type="SAM" id="SignalP"/>
    </source>
</evidence>
<evidence type="ECO:0000313" key="5">
    <source>
        <dbReference type="Proteomes" id="UP000634579"/>
    </source>
</evidence>
<dbReference type="Proteomes" id="UP000634579">
    <property type="component" value="Unassembled WGS sequence"/>
</dbReference>
<dbReference type="RefSeq" id="WP_194676223.1">
    <property type="nucleotide sequence ID" value="NZ_CP040787.1"/>
</dbReference>
<dbReference type="InterPro" id="IPR005183">
    <property type="entry name" value="DUF305_CopM-like"/>
</dbReference>
<feature type="chain" id="PRO_5034054191" evidence="2">
    <location>
        <begin position="26"/>
        <end position="194"/>
    </location>
</feature>
<feature type="compositionally biased region" description="Polar residues" evidence="1">
    <location>
        <begin position="33"/>
        <end position="46"/>
    </location>
</feature>
<dbReference type="AlphaFoldDB" id="A0A8I0SMV0"/>
<evidence type="ECO:0000313" key="4">
    <source>
        <dbReference type="EMBL" id="MBF4632654.1"/>
    </source>
</evidence>
<proteinExistence type="predicted"/>
<organism evidence="4 5">
    <name type="scientific">Clavibacter phaseoli</name>
    <dbReference type="NCBI Taxonomy" id="1734031"/>
    <lineage>
        <taxon>Bacteria</taxon>
        <taxon>Bacillati</taxon>
        <taxon>Actinomycetota</taxon>
        <taxon>Actinomycetes</taxon>
        <taxon>Micrococcales</taxon>
        <taxon>Microbacteriaceae</taxon>
        <taxon>Clavibacter</taxon>
    </lineage>
</organism>